<evidence type="ECO:0000256" key="1">
    <source>
        <dbReference type="SAM" id="MobiDB-lite"/>
    </source>
</evidence>
<evidence type="ECO:0000313" key="3">
    <source>
        <dbReference type="Proteomes" id="UP001203423"/>
    </source>
</evidence>
<protein>
    <recommendedName>
        <fullName evidence="4">Polymer-forming cytoskeletal protein</fullName>
    </recommendedName>
</protein>
<feature type="region of interest" description="Disordered" evidence="1">
    <location>
        <begin position="1"/>
        <end position="22"/>
    </location>
</feature>
<comment type="caution">
    <text evidence="2">The sequence shown here is derived from an EMBL/GenBank/DDBJ whole genome shotgun (WGS) entry which is preliminary data.</text>
</comment>
<reference evidence="2 3" key="1">
    <citation type="submission" date="2022-01" db="EMBL/GenBank/DDBJ databases">
        <title>Whole genome-based taxonomy of the Shewanellaceae.</title>
        <authorList>
            <person name="Martin-Rodriguez A.J."/>
        </authorList>
    </citation>
    <scope>NUCLEOTIDE SEQUENCE [LARGE SCALE GENOMIC DNA]</scope>
    <source>
        <strain evidence="2 3">DSM 17177</strain>
    </source>
</reference>
<dbReference type="Proteomes" id="UP001203423">
    <property type="component" value="Unassembled WGS sequence"/>
</dbReference>
<evidence type="ECO:0008006" key="4">
    <source>
        <dbReference type="Google" id="ProtNLM"/>
    </source>
</evidence>
<name>A0ABT0L774_9GAMM</name>
<dbReference type="RefSeq" id="WP_248938495.1">
    <property type="nucleotide sequence ID" value="NZ_JAKIKS010000003.1"/>
</dbReference>
<organism evidence="2 3">
    <name type="scientific">Shewanella surugensis</name>
    <dbReference type="NCBI Taxonomy" id="212020"/>
    <lineage>
        <taxon>Bacteria</taxon>
        <taxon>Pseudomonadati</taxon>
        <taxon>Pseudomonadota</taxon>
        <taxon>Gammaproteobacteria</taxon>
        <taxon>Alteromonadales</taxon>
        <taxon>Shewanellaceae</taxon>
        <taxon>Shewanella</taxon>
    </lineage>
</organism>
<proteinExistence type="predicted"/>
<evidence type="ECO:0000313" key="2">
    <source>
        <dbReference type="EMBL" id="MCL1123207.1"/>
    </source>
</evidence>
<dbReference type="SUPFAM" id="SSF51161">
    <property type="entry name" value="Trimeric LpxA-like enzymes"/>
    <property type="match status" value="1"/>
</dbReference>
<dbReference type="EMBL" id="JAKIKS010000003">
    <property type="protein sequence ID" value="MCL1123207.1"/>
    <property type="molecule type" value="Genomic_DNA"/>
</dbReference>
<keyword evidence="3" id="KW-1185">Reference proteome</keyword>
<accession>A0ABT0L774</accession>
<feature type="compositionally biased region" description="Acidic residues" evidence="1">
    <location>
        <begin position="1"/>
        <end position="12"/>
    </location>
</feature>
<dbReference type="InterPro" id="IPR011004">
    <property type="entry name" value="Trimer_LpxA-like_sf"/>
</dbReference>
<gene>
    <name evidence="2" type="ORF">L2764_01595</name>
</gene>
<sequence length="1522" mass="161253">MSEEESCIEDNGSDLSTEKTTRSQLAEKFADNQVPTGSDFSQLIHSGINQLDDGICVEAGTININKPVILTGEINTLKVTGNAIVTSELNVYDDVSFSGELDVIGDTNLSGELDVTGDANLSGELDVIGDTHLSGRLTAGGHTQLNDALDVTGNVCTEQALTVQGRAEFQQTVNIGGVASTTADALLNIKNKVNGAQDLLRLEDITADPSPMVVKSNGLVGIGTACPEAMLEINSTYQPELLSIRKGDKTYVRVNTSDNADVANIQLNSRTQVDDALTVTGTLTAGSTEITGSLTVSEALTAGPTVVNGALSASTSTISGQSQTDTLVVGDEGEDDGTTVEGRPSSASVIFNKNVHAKKLTSLNNANIYGKLDAQSQLSANYANVRNTLLVGLPDSVVAEAALQVNGLLEGSSALLVKDYEHHELIRARKGEVILGDGSHSVNLQVKGHTEANSLTVNGLSNLTDTSISKHLSVGEPDHDISSDSSEHARFCLTSDPSIPKALHVKHQDGTTVTHLMASKADKLGVHVSEPQVAFHVGAVSLFDESVNFATGFEVKAAGGVAPSLSVSSAQITFGLKAQPVPFDVYGRTCIMGDLAVHNLLNVDTDSFTLTQQVDAIPFKIETENVDEYIHASAGQLAINTRLSTYQFDLKGSTRLAGQLIVGSQDLDVNMNALDVTGGGHISDTFTVDGQTFLNDAVTVIGPLNVSYSTLAGDDINALNVTGHGLISQSLTVSDMLTVGNGLSVTGSGTFNHSLSVSGAADFSQTLDVIGKVTAEDELHIQGNDSTGLSMTVDKRADFNENLSIVGDIGFSTLTPDARLHIHQTDASKTAFKIDGLGEDDAGFIFKQGKLGIGIDEPSDMLEVAGSVKIHQDLHVKRQAYLDNCLYVDQLATFSSNIKVHGLSEFNGQTVIGDLHCPDNDAARTAQLCLFQNNYASAFKIMFENDSPVVFSDGKLGVGTDSPEAALDVRGEVEVQGGLFVKQAVEIRGPVTQYQGADVWGDVVLHSDLTVNDNTVLEDTLDVMGKTRLNNTLDVSRAGNFTSTLDVTDNVTFNANLEVNTHTHLRGNLTVSNVDADVILCPATLLENTLTVNKASQLKGKVQLDDTLAIGLDKQQAQAHVHLMAAPDQAALIVDVPSQISAVNQDEAVSNTIRALILDASGRLGLNCSAPTATLDVKGNAKIAAELTAEHVIVSQSIGFEDATAISGFSNDVTLGGEGSSDCLLPTQAAVKAYVDESTWGFGDDSQTLIINNQTEFDAIFNCGEQTVIADNTTILLFPLMNSSGSRSEYLLKNPVRLGAGVSINGFNEKATCIMKAHANCRFMIYGESLASLVEGIKLTGFTFNGDHHVYSGPGGAFELRYAQHCQLNCRVINHQSATDGGAIYAYMEGTNHTVSHIEAMNIIHCKAEMGFGGAAYGLAFSRIRAESCRAKSGGAVAYCDDSQVEALNNTALVRGGGAYLCKNLLCHGFWKGNRGGEGKHIYANHCQSDTQDHLDDKYYWHGVYLDGPLLCQTDYWSTENI</sequence>